<evidence type="ECO:0000256" key="1">
    <source>
        <dbReference type="SAM" id="MobiDB-lite"/>
    </source>
</evidence>
<gene>
    <name evidence="2" type="ORF">F511_22233</name>
</gene>
<feature type="region of interest" description="Disordered" evidence="1">
    <location>
        <begin position="25"/>
        <end position="50"/>
    </location>
</feature>
<name>A0A2Z7CLN9_9LAMI</name>
<evidence type="ECO:0000313" key="2">
    <source>
        <dbReference type="EMBL" id="KZV48000.1"/>
    </source>
</evidence>
<accession>A0A2Z7CLN9</accession>
<evidence type="ECO:0000313" key="3">
    <source>
        <dbReference type="Proteomes" id="UP000250235"/>
    </source>
</evidence>
<feature type="compositionally biased region" description="Polar residues" evidence="1">
    <location>
        <begin position="25"/>
        <end position="37"/>
    </location>
</feature>
<keyword evidence="3" id="KW-1185">Reference proteome</keyword>
<dbReference type="AlphaFoldDB" id="A0A2Z7CLN9"/>
<dbReference type="Proteomes" id="UP000250235">
    <property type="component" value="Unassembled WGS sequence"/>
</dbReference>
<dbReference type="EMBL" id="KQ994516">
    <property type="protein sequence ID" value="KZV48000.1"/>
    <property type="molecule type" value="Genomic_DNA"/>
</dbReference>
<sequence length="127" mass="14076">MAFQESRTKTRFCWIHHRLAAGSQNQLTRQPAGNSGFTAGRGFNPAGGAPGGDLEYTKVYVRCDSGYDGYHETHLIVTQTLTLSTKPPPPLLFDLTPRRRRRSPDLFRLVFRGESIGDKILQPSSAG</sequence>
<reference evidence="2 3" key="1">
    <citation type="journal article" date="2015" name="Proc. Natl. Acad. Sci. U.S.A.">
        <title>The resurrection genome of Boea hygrometrica: A blueprint for survival of dehydration.</title>
        <authorList>
            <person name="Xiao L."/>
            <person name="Yang G."/>
            <person name="Zhang L."/>
            <person name="Yang X."/>
            <person name="Zhao S."/>
            <person name="Ji Z."/>
            <person name="Zhou Q."/>
            <person name="Hu M."/>
            <person name="Wang Y."/>
            <person name="Chen M."/>
            <person name="Xu Y."/>
            <person name="Jin H."/>
            <person name="Xiao X."/>
            <person name="Hu G."/>
            <person name="Bao F."/>
            <person name="Hu Y."/>
            <person name="Wan P."/>
            <person name="Li L."/>
            <person name="Deng X."/>
            <person name="Kuang T."/>
            <person name="Xiang C."/>
            <person name="Zhu J.K."/>
            <person name="Oliver M.J."/>
            <person name="He Y."/>
        </authorList>
    </citation>
    <scope>NUCLEOTIDE SEQUENCE [LARGE SCALE GENOMIC DNA]</scope>
    <source>
        <strain evidence="3">cv. XS01</strain>
    </source>
</reference>
<protein>
    <submittedName>
        <fullName evidence="2">Uncharacterized protein</fullName>
    </submittedName>
</protein>
<proteinExistence type="predicted"/>
<organism evidence="2 3">
    <name type="scientific">Dorcoceras hygrometricum</name>
    <dbReference type="NCBI Taxonomy" id="472368"/>
    <lineage>
        <taxon>Eukaryota</taxon>
        <taxon>Viridiplantae</taxon>
        <taxon>Streptophyta</taxon>
        <taxon>Embryophyta</taxon>
        <taxon>Tracheophyta</taxon>
        <taxon>Spermatophyta</taxon>
        <taxon>Magnoliopsida</taxon>
        <taxon>eudicotyledons</taxon>
        <taxon>Gunneridae</taxon>
        <taxon>Pentapetalae</taxon>
        <taxon>asterids</taxon>
        <taxon>lamiids</taxon>
        <taxon>Lamiales</taxon>
        <taxon>Gesneriaceae</taxon>
        <taxon>Didymocarpoideae</taxon>
        <taxon>Trichosporeae</taxon>
        <taxon>Loxocarpinae</taxon>
        <taxon>Dorcoceras</taxon>
    </lineage>
</organism>